<dbReference type="EMBL" id="REGN01001053">
    <property type="protein sequence ID" value="RNA37364.1"/>
    <property type="molecule type" value="Genomic_DNA"/>
</dbReference>
<keyword evidence="1" id="KW-1133">Transmembrane helix</keyword>
<evidence type="ECO:0000313" key="3">
    <source>
        <dbReference type="Proteomes" id="UP000276133"/>
    </source>
</evidence>
<keyword evidence="3" id="KW-1185">Reference proteome</keyword>
<comment type="caution">
    <text evidence="2">The sequence shown here is derived from an EMBL/GenBank/DDBJ whole genome shotgun (WGS) entry which is preliminary data.</text>
</comment>
<dbReference type="AlphaFoldDB" id="A0A3M7SNF6"/>
<organism evidence="2 3">
    <name type="scientific">Brachionus plicatilis</name>
    <name type="common">Marine rotifer</name>
    <name type="synonym">Brachionus muelleri</name>
    <dbReference type="NCBI Taxonomy" id="10195"/>
    <lineage>
        <taxon>Eukaryota</taxon>
        <taxon>Metazoa</taxon>
        <taxon>Spiralia</taxon>
        <taxon>Gnathifera</taxon>
        <taxon>Rotifera</taxon>
        <taxon>Eurotatoria</taxon>
        <taxon>Monogononta</taxon>
        <taxon>Pseudotrocha</taxon>
        <taxon>Ploima</taxon>
        <taxon>Brachionidae</taxon>
        <taxon>Brachionus</taxon>
    </lineage>
</organism>
<proteinExistence type="predicted"/>
<name>A0A3M7SNF6_BRAPC</name>
<evidence type="ECO:0000313" key="2">
    <source>
        <dbReference type="EMBL" id="RNA37364.1"/>
    </source>
</evidence>
<accession>A0A3M7SNF6</accession>
<evidence type="ECO:0000256" key="1">
    <source>
        <dbReference type="SAM" id="Phobius"/>
    </source>
</evidence>
<reference evidence="2 3" key="1">
    <citation type="journal article" date="2018" name="Sci. Rep.">
        <title>Genomic signatures of local adaptation to the degree of environmental predictability in rotifers.</title>
        <authorList>
            <person name="Franch-Gras L."/>
            <person name="Hahn C."/>
            <person name="Garcia-Roger E.M."/>
            <person name="Carmona M.J."/>
            <person name="Serra M."/>
            <person name="Gomez A."/>
        </authorList>
    </citation>
    <scope>NUCLEOTIDE SEQUENCE [LARGE SCALE GENOMIC DNA]</scope>
    <source>
        <strain evidence="2">HYR1</strain>
    </source>
</reference>
<dbReference type="Proteomes" id="UP000276133">
    <property type="component" value="Unassembled WGS sequence"/>
</dbReference>
<keyword evidence="1" id="KW-0472">Membrane</keyword>
<protein>
    <submittedName>
        <fullName evidence="2">Uncharacterized protein</fullName>
    </submittedName>
</protein>
<gene>
    <name evidence="2" type="ORF">BpHYR1_038545</name>
</gene>
<feature type="transmembrane region" description="Helical" evidence="1">
    <location>
        <begin position="46"/>
        <end position="69"/>
    </location>
</feature>
<feature type="transmembrane region" description="Helical" evidence="1">
    <location>
        <begin position="21"/>
        <end position="40"/>
    </location>
</feature>
<sequence>MTDLIRDLISSLKNCTKSLHLFGSYLIIAQNVIHYLLNFANIEFLSFAWCHSKSVFQLLLIMVVMLIVIDS</sequence>
<keyword evidence="1" id="KW-0812">Transmembrane</keyword>